<reference evidence="1" key="1">
    <citation type="submission" date="2020-11" db="EMBL/GenBank/DDBJ databases">
        <title>Nocardia NEAU-351.nov., a novel actinomycete isolated from the cow dung.</title>
        <authorList>
            <person name="Zhang X."/>
        </authorList>
    </citation>
    <scope>NUCLEOTIDE SEQUENCE</scope>
    <source>
        <strain evidence="1">NEAU-351</strain>
    </source>
</reference>
<accession>A0A931ICF6</accession>
<proteinExistence type="predicted"/>
<dbReference type="Proteomes" id="UP000655751">
    <property type="component" value="Unassembled WGS sequence"/>
</dbReference>
<gene>
    <name evidence="1" type="ORF">IT779_21500</name>
</gene>
<dbReference type="AlphaFoldDB" id="A0A931ICF6"/>
<evidence type="ECO:0000313" key="2">
    <source>
        <dbReference type="Proteomes" id="UP000655751"/>
    </source>
</evidence>
<organism evidence="1 2">
    <name type="scientific">Nocardia bovistercoris</name>
    <dbReference type="NCBI Taxonomy" id="2785916"/>
    <lineage>
        <taxon>Bacteria</taxon>
        <taxon>Bacillati</taxon>
        <taxon>Actinomycetota</taxon>
        <taxon>Actinomycetes</taxon>
        <taxon>Mycobacteriales</taxon>
        <taxon>Nocardiaceae</taxon>
        <taxon>Nocardia</taxon>
    </lineage>
</organism>
<protein>
    <submittedName>
        <fullName evidence="1">Uncharacterized protein</fullName>
    </submittedName>
</protein>
<sequence length="135" mass="15358">MIEGDVFRVIRQLTYQMEDVRRDPMIEQGWTPDIDRFLYDLAKSVPKDKPPVRVRIVVNGQYSSRPAPQAEAPASSGEIVRSIPRYICELWPSLLTTTWELLGTLEARYRTGFNEDEIRAALVTMTASVAKALES</sequence>
<dbReference type="EMBL" id="JADMLG010000008">
    <property type="protein sequence ID" value="MBH0778859.1"/>
    <property type="molecule type" value="Genomic_DNA"/>
</dbReference>
<evidence type="ECO:0000313" key="1">
    <source>
        <dbReference type="EMBL" id="MBH0778859.1"/>
    </source>
</evidence>
<keyword evidence="2" id="KW-1185">Reference proteome</keyword>
<name>A0A931ICF6_9NOCA</name>
<comment type="caution">
    <text evidence="1">The sequence shown here is derived from an EMBL/GenBank/DDBJ whole genome shotgun (WGS) entry which is preliminary data.</text>
</comment>